<accession>A0ABR0L351</accession>
<keyword evidence="3" id="KW-1185">Reference proteome</keyword>
<dbReference type="EMBL" id="JAVRRR010000391">
    <property type="protein sequence ID" value="KAK5142751.1"/>
    <property type="molecule type" value="Genomic_DNA"/>
</dbReference>
<feature type="region of interest" description="Disordered" evidence="1">
    <location>
        <begin position="50"/>
        <end position="89"/>
    </location>
</feature>
<comment type="caution">
    <text evidence="2">The sequence shown here is derived from an EMBL/GenBank/DDBJ whole genome shotgun (WGS) entry which is preliminary data.</text>
</comment>
<dbReference type="Proteomes" id="UP001308179">
    <property type="component" value="Unassembled WGS sequence"/>
</dbReference>
<gene>
    <name evidence="2" type="ORF">LTR32_004968</name>
</gene>
<organism evidence="2 3">
    <name type="scientific">Rachicladosporium monterosium</name>
    <dbReference type="NCBI Taxonomy" id="1507873"/>
    <lineage>
        <taxon>Eukaryota</taxon>
        <taxon>Fungi</taxon>
        <taxon>Dikarya</taxon>
        <taxon>Ascomycota</taxon>
        <taxon>Pezizomycotina</taxon>
        <taxon>Dothideomycetes</taxon>
        <taxon>Dothideomycetidae</taxon>
        <taxon>Cladosporiales</taxon>
        <taxon>Cladosporiaceae</taxon>
        <taxon>Rachicladosporium</taxon>
    </lineage>
</organism>
<sequence>MSTEFEERVSERTQTYRKLGQGIQTFQDPPHADIDILAIPGLGTNPVECWSYTPSNKRDGEGARSKATSSTKPASRPDPETKGGFNWLKDPDGLHSMFPSARIMLYDYASAWKGSRKVRATMKSICTVLLDNLTDKRKA</sequence>
<proteinExistence type="predicted"/>
<reference evidence="2 3" key="1">
    <citation type="submission" date="2023-08" db="EMBL/GenBank/DDBJ databases">
        <title>Black Yeasts Isolated from many extreme environments.</title>
        <authorList>
            <person name="Coleine C."/>
            <person name="Stajich J.E."/>
            <person name="Selbmann L."/>
        </authorList>
    </citation>
    <scope>NUCLEOTIDE SEQUENCE [LARGE SCALE GENOMIC DNA]</scope>
    <source>
        <strain evidence="2 3">CCFEE 5386</strain>
    </source>
</reference>
<evidence type="ECO:0000256" key="1">
    <source>
        <dbReference type="SAM" id="MobiDB-lite"/>
    </source>
</evidence>
<evidence type="ECO:0000313" key="3">
    <source>
        <dbReference type="Proteomes" id="UP001308179"/>
    </source>
</evidence>
<name>A0ABR0L351_9PEZI</name>
<protein>
    <submittedName>
        <fullName evidence="2">Uncharacterized protein</fullName>
    </submittedName>
</protein>
<evidence type="ECO:0000313" key="2">
    <source>
        <dbReference type="EMBL" id="KAK5142751.1"/>
    </source>
</evidence>